<proteinExistence type="predicted"/>
<dbReference type="GO" id="GO:0061630">
    <property type="term" value="F:ubiquitin protein ligase activity"/>
    <property type="evidence" value="ECO:0007669"/>
    <property type="project" value="TreeGrafter"/>
</dbReference>
<dbReference type="Gene3D" id="2.120.10.30">
    <property type="entry name" value="TolB, C-terminal domain"/>
    <property type="match status" value="5"/>
</dbReference>
<keyword evidence="4" id="KW-1185">Reference proteome</keyword>
<dbReference type="InterPro" id="IPR050952">
    <property type="entry name" value="TRIM-NHL_E3_ligases"/>
</dbReference>
<dbReference type="PANTHER" id="PTHR24104:SF47">
    <property type="entry name" value="E3 UBIQUITIN-PROTEIN LIGASE NHLRC1"/>
    <property type="match status" value="1"/>
</dbReference>
<evidence type="ECO:0000313" key="3">
    <source>
        <dbReference type="EMBL" id="CAH3164628.1"/>
    </source>
</evidence>
<dbReference type="PANTHER" id="PTHR24104">
    <property type="entry name" value="E3 UBIQUITIN-PROTEIN LIGASE NHLRC1-RELATED"/>
    <property type="match status" value="1"/>
</dbReference>
<dbReference type="Proteomes" id="UP001159428">
    <property type="component" value="Unassembled WGS sequence"/>
</dbReference>
<dbReference type="InterPro" id="IPR011042">
    <property type="entry name" value="6-blade_b-propeller_TolB-like"/>
</dbReference>
<reference evidence="3 4" key="1">
    <citation type="submission" date="2022-05" db="EMBL/GenBank/DDBJ databases">
        <authorList>
            <consortium name="Genoscope - CEA"/>
            <person name="William W."/>
        </authorList>
    </citation>
    <scope>NUCLEOTIDE SEQUENCE [LARGE SCALE GENOMIC DNA]</scope>
</reference>
<name>A0AAU9Y0E4_9CNID</name>
<accession>A0AAU9Y0E4</accession>
<evidence type="ECO:0000313" key="4">
    <source>
        <dbReference type="Proteomes" id="UP001159428"/>
    </source>
</evidence>
<dbReference type="EMBL" id="CALNXJ010000106">
    <property type="protein sequence ID" value="CAH3164628.1"/>
    <property type="molecule type" value="Genomic_DNA"/>
</dbReference>
<protein>
    <submittedName>
        <fullName evidence="3">Uncharacterized protein</fullName>
    </submittedName>
</protein>
<organism evidence="3 4">
    <name type="scientific">Pocillopora meandrina</name>
    <dbReference type="NCBI Taxonomy" id="46732"/>
    <lineage>
        <taxon>Eukaryota</taxon>
        <taxon>Metazoa</taxon>
        <taxon>Cnidaria</taxon>
        <taxon>Anthozoa</taxon>
        <taxon>Hexacorallia</taxon>
        <taxon>Scleractinia</taxon>
        <taxon>Astrocoeniina</taxon>
        <taxon>Pocilloporidae</taxon>
        <taxon>Pocillopora</taxon>
    </lineage>
</organism>
<comment type="caution">
    <text evidence="3">The sequence shown here is derived from an EMBL/GenBank/DDBJ whole genome shotgun (WGS) entry which is preliminary data.</text>
</comment>
<dbReference type="PROSITE" id="PS51125">
    <property type="entry name" value="NHL"/>
    <property type="match status" value="1"/>
</dbReference>
<evidence type="ECO:0000256" key="2">
    <source>
        <dbReference type="PROSITE-ProRule" id="PRU00504"/>
    </source>
</evidence>
<sequence>MIDTGKEKFDLLRDRRVTKILCKQGIENCSVSWILGHDGKEEHWLNNPSGIATNSSGHCILKDCGLKIKVFDNSGKFVRLFRLPPLIDDSRKELSIDSWPVYLASDMNNNIYVLVKEKSSRERWIYKFNESAEQHHRFRVRTTEFDFKLCKLLVSDSGKVVVLKSDKEMEVTKKWSVVDVYETDGHFVCSFGEQILSYSYGITAVSDGRVMMVEKGDPSCAHIFSEQGDHLHSFNLKKALRYLQIAFHKESKQAPYFVDSNLFESFATSIFFSNFQSLASYGPLTATMTKMNVIKRFKRQGSLIISPQATEQETKAAPLICFPVHQNFDDETKRKKPQDTMCIEKLNGLPVVQQSLQQQLKTGIRAVKSLFNKERWKVISGVYLVNCIAHDITQTISVKESLPQWPEIDAGKERVDLLRDRRVREILGKQGMENCCVSWILGHDGVEVHGLNNPRGITTNSSGQYIVAYNDLTIKVFNNNGNFVRRFRIPPLIDDSGKVLLIKTWSFPLATDTNDNIYVLVSEESRMDSNWIFRFNKTADQHHTLQIRRMGFDFKLCKLSVSDSGKMLVLKSYCKENFGIVNVYETNGEFVCSFGEQILRSPYDITTVSDGRVMVVHKRTSTTLAPQPPTSRTTFSHLPYFCSPLLPNFRPFSYYSRPQFDKRTIDLTNCFPIMLNFCSYPVNEKKISDTATVSFNSLKRRSISLACVPFLLSAELDTIQLSTENWKVKLATDINDNIYVLVEEKNHQRWIFKFDKSADQYHKFRERTMDLECNLCKLSVSDSGKVMVLKGNYTKDYHFVDLYETDGQFVCSFGEQNLKSPRDISTVSDSKVTVVDQTPSHCVHIFSELGNHLSKFDLKGFVHFPNIAFQRESQQVVLASTEDEKELLCIGIYTKDGEFVRSVFIYKKNNPLTFSWFGRKVLNNSTFKRGLLQSLQLGKNERWTRVQGCTRTLLTKILDTATASFYSLKRRAISLASVSFHSAPSSTHFFVLCNTCVCFYPAKHFQFPVFFPVTIMYWMITAVFKTTIGWLVEKGREKVAEKLKYGDVTDQQLRGIIIREIDDVKSKLDGISKKELKTSISSFREGIEYLYEVFEETRSRDELTEYATRQLATAKDRFKFARQMATIAFSNEALSTTDRILAMQYRVMATELETIDHPADAVASCRVCIEELNSLPVVQQSLQEQLRTGIMAVKGLFSKEERRKVISGVCLINRVVYDVTQTVSVKEPLPQWPMIDTGKEKVDLLRDRRVTKILCRQGMENCSVSWILGHYGEEEHRLNNPSGIATNSSGQYIVADCDNTIKVFDKSGMFVQHFRVPAPLLDDMGKQLSFTYRVVHLVADMNDNIYVPVKETSCEDSYWISKFNKTADEHNSFRVRTMGCECKLSVSDSGKVVVLKRNSGESYGIADVYEANGQFVCSFGRQILSYPCDITTVSDGRVMVVEGWLSTPGVHIFSEQGDHLNRFDLQRFLRSPKIAFHRESQQVVVAGNKESDILYVGIYTRDGEFVRSTLIHMGESFILNGIAVTTEGHIAVVTRILGSTKKVIII</sequence>
<keyword evidence="1" id="KW-0677">Repeat</keyword>
<dbReference type="SUPFAM" id="SSF101898">
    <property type="entry name" value="NHL repeat"/>
    <property type="match status" value="2"/>
</dbReference>
<evidence type="ECO:0000256" key="1">
    <source>
        <dbReference type="ARBA" id="ARBA00022737"/>
    </source>
</evidence>
<dbReference type="InterPro" id="IPR001258">
    <property type="entry name" value="NHL_repeat"/>
</dbReference>
<dbReference type="GO" id="GO:0043161">
    <property type="term" value="P:proteasome-mediated ubiquitin-dependent protein catabolic process"/>
    <property type="evidence" value="ECO:0007669"/>
    <property type="project" value="TreeGrafter"/>
</dbReference>
<dbReference type="GO" id="GO:0000209">
    <property type="term" value="P:protein polyubiquitination"/>
    <property type="evidence" value="ECO:0007669"/>
    <property type="project" value="TreeGrafter"/>
</dbReference>
<gene>
    <name evidence="3" type="ORF">PMEA_00002356</name>
</gene>
<feature type="repeat" description="NHL" evidence="2">
    <location>
        <begin position="1267"/>
        <end position="1307"/>
    </location>
</feature>
<dbReference type="SUPFAM" id="SSF63829">
    <property type="entry name" value="Calcium-dependent phosphotriesterase"/>
    <property type="match status" value="2"/>
</dbReference>